<evidence type="ECO:0000313" key="1">
    <source>
        <dbReference type="EMBL" id="CAG8710393.1"/>
    </source>
</evidence>
<gene>
    <name evidence="1" type="ORF">ACOLOM_LOCUS10639</name>
</gene>
<reference evidence="1" key="1">
    <citation type="submission" date="2021-06" db="EMBL/GenBank/DDBJ databases">
        <authorList>
            <person name="Kallberg Y."/>
            <person name="Tangrot J."/>
            <person name="Rosling A."/>
        </authorList>
    </citation>
    <scope>NUCLEOTIDE SEQUENCE</scope>
    <source>
        <strain evidence="1">CL356</strain>
    </source>
</reference>
<protein>
    <submittedName>
        <fullName evidence="1">9744_t:CDS:1</fullName>
    </submittedName>
</protein>
<comment type="caution">
    <text evidence="1">The sequence shown here is derived from an EMBL/GenBank/DDBJ whole genome shotgun (WGS) entry which is preliminary data.</text>
</comment>
<dbReference type="Proteomes" id="UP000789525">
    <property type="component" value="Unassembled WGS sequence"/>
</dbReference>
<dbReference type="EMBL" id="CAJVPT010035120">
    <property type="protein sequence ID" value="CAG8710393.1"/>
    <property type="molecule type" value="Genomic_DNA"/>
</dbReference>
<sequence length="113" mass="12290">CVPRQVHNGQIRLSAQILAAGRSSPSSFNVFGTTSHYWVAISSYTLRVSKDSNVSLRLGKCHPASRRPGVTFPTALASSGALGCLGHTVFGVESSLFNHLIDIYHPFRFKQCN</sequence>
<evidence type="ECO:0000313" key="2">
    <source>
        <dbReference type="Proteomes" id="UP000789525"/>
    </source>
</evidence>
<organism evidence="1 2">
    <name type="scientific">Acaulospora colombiana</name>
    <dbReference type="NCBI Taxonomy" id="27376"/>
    <lineage>
        <taxon>Eukaryota</taxon>
        <taxon>Fungi</taxon>
        <taxon>Fungi incertae sedis</taxon>
        <taxon>Mucoromycota</taxon>
        <taxon>Glomeromycotina</taxon>
        <taxon>Glomeromycetes</taxon>
        <taxon>Diversisporales</taxon>
        <taxon>Acaulosporaceae</taxon>
        <taxon>Acaulospora</taxon>
    </lineage>
</organism>
<name>A0ACA9PP49_9GLOM</name>
<accession>A0ACA9PP49</accession>
<keyword evidence="2" id="KW-1185">Reference proteome</keyword>
<feature type="non-terminal residue" evidence="1">
    <location>
        <position position="1"/>
    </location>
</feature>
<proteinExistence type="predicted"/>